<dbReference type="InterPro" id="IPR004159">
    <property type="entry name" value="Put_SAM_MeTrfase"/>
</dbReference>
<keyword evidence="6" id="KW-1185">Reference proteome</keyword>
<dbReference type="OrthoDB" id="1746675at2759"/>
<dbReference type="Pfam" id="PF03141">
    <property type="entry name" value="Methyltransf_29"/>
    <property type="match status" value="1"/>
</dbReference>
<evidence type="ECO:0000256" key="4">
    <source>
        <dbReference type="SAM" id="MobiDB-lite"/>
    </source>
</evidence>
<evidence type="ECO:0000256" key="3">
    <source>
        <dbReference type="RuleBase" id="RU366043"/>
    </source>
</evidence>
<comment type="subcellular location">
    <subcellularLocation>
        <location evidence="3">Membrane</location>
        <topology evidence="3">Single-pass type II membrane protein</topology>
    </subcellularLocation>
</comment>
<reference evidence="5" key="1">
    <citation type="submission" date="2022-04" db="EMBL/GenBank/DDBJ databases">
        <title>Carnegiea gigantea Genome sequencing and assembly v2.</title>
        <authorList>
            <person name="Copetti D."/>
            <person name="Sanderson M.J."/>
            <person name="Burquez A."/>
            <person name="Wojciechowski M.F."/>
        </authorList>
    </citation>
    <scope>NUCLEOTIDE SEQUENCE</scope>
    <source>
        <strain evidence="5">SGP5-SGP5p</strain>
        <tissue evidence="5">Aerial part</tissue>
    </source>
</reference>
<dbReference type="PANTHER" id="PTHR10108">
    <property type="entry name" value="SAM-DEPENDENT METHYLTRANSFERASE"/>
    <property type="match status" value="1"/>
</dbReference>
<name>A0A9Q1QQE8_9CARY</name>
<feature type="region of interest" description="Disordered" evidence="4">
    <location>
        <begin position="1"/>
        <end position="150"/>
    </location>
</feature>
<sequence length="370" mass="41277">MGVSYEEWMGGVPKVGGSLGDLSYDSLQGNSSQGNGQDDSNPNMQGDGTALEKESQTPDFHENQKIDPKEEKGSEEKAKQAGERETEVEGNNKNRIPVGKEEIQQIENSSQEQSISGSKDRIQASNETSAESEKQKDLQTLPSSKHQSSHRWKVCNVSAGPDYIPCLDNIQAIRKLHLTGHFEHRERHCPDEAPTCLVRLPKGYKIPIKWPKSRDMIWLANAPHTKLIKYKRSQNWVKVDGEYLTFPGGGTQFKHGALHYIDFIQKVIVSVLLVLPLSCGIMMSNIHVCGRLLLERIVSCDLEATLYGRNSSLQKRCREMLPSGKVYPTADMHTQSAKQSIRAWNSMATHWAIKTGKPPTGGRDSEVNSK</sequence>
<accession>A0A9Q1QQE8</accession>
<proteinExistence type="inferred from homology"/>
<keyword evidence="3" id="KW-0808">Transferase</keyword>
<gene>
    <name evidence="5" type="ORF">Cgig2_004801</name>
</gene>
<feature type="compositionally biased region" description="Low complexity" evidence="4">
    <location>
        <begin position="105"/>
        <end position="116"/>
    </location>
</feature>
<keyword evidence="2 3" id="KW-0325">Glycoprotein</keyword>
<dbReference type="PANTHER" id="PTHR10108:SF1141">
    <property type="entry name" value="METHYLTRANSFERASE PMT24-RELATED"/>
    <property type="match status" value="1"/>
</dbReference>
<evidence type="ECO:0000256" key="2">
    <source>
        <dbReference type="ARBA" id="ARBA00023180"/>
    </source>
</evidence>
<dbReference type="EMBL" id="JAKOGI010000016">
    <property type="protein sequence ID" value="KAJ8450344.1"/>
    <property type="molecule type" value="Genomic_DNA"/>
</dbReference>
<dbReference type="AlphaFoldDB" id="A0A9Q1QQE8"/>
<dbReference type="EC" id="2.1.1.-" evidence="3"/>
<feature type="compositionally biased region" description="Basic and acidic residues" evidence="4">
    <location>
        <begin position="50"/>
        <end position="103"/>
    </location>
</feature>
<dbReference type="GO" id="GO:0005768">
    <property type="term" value="C:endosome"/>
    <property type="evidence" value="ECO:0007669"/>
    <property type="project" value="TreeGrafter"/>
</dbReference>
<dbReference type="GO" id="GO:0008168">
    <property type="term" value="F:methyltransferase activity"/>
    <property type="evidence" value="ECO:0007669"/>
    <property type="project" value="UniProtKB-UniRule"/>
</dbReference>
<evidence type="ECO:0000313" key="5">
    <source>
        <dbReference type="EMBL" id="KAJ8450344.1"/>
    </source>
</evidence>
<dbReference type="GO" id="GO:0005802">
    <property type="term" value="C:trans-Golgi network"/>
    <property type="evidence" value="ECO:0007669"/>
    <property type="project" value="TreeGrafter"/>
</dbReference>
<protein>
    <recommendedName>
        <fullName evidence="3">Methyltransferase</fullName>
        <ecNumber evidence="3">2.1.1.-</ecNumber>
    </recommendedName>
</protein>
<dbReference type="GO" id="GO:0016020">
    <property type="term" value="C:membrane"/>
    <property type="evidence" value="ECO:0007669"/>
    <property type="project" value="UniProtKB-SubCell"/>
</dbReference>
<comment type="similarity">
    <text evidence="3">Belongs to the methyltransferase superfamily.</text>
</comment>
<dbReference type="GO" id="GO:0032259">
    <property type="term" value="P:methylation"/>
    <property type="evidence" value="ECO:0007669"/>
    <property type="project" value="UniProtKB-KW"/>
</dbReference>
<dbReference type="Proteomes" id="UP001153076">
    <property type="component" value="Unassembled WGS sequence"/>
</dbReference>
<comment type="caution">
    <text evidence="5">The sequence shown here is derived from an EMBL/GenBank/DDBJ whole genome shotgun (WGS) entry which is preliminary data.</text>
</comment>
<evidence type="ECO:0000313" key="6">
    <source>
        <dbReference type="Proteomes" id="UP001153076"/>
    </source>
</evidence>
<keyword evidence="3" id="KW-0735">Signal-anchor</keyword>
<feature type="compositionally biased region" description="Polar residues" evidence="4">
    <location>
        <begin position="25"/>
        <end position="46"/>
    </location>
</feature>
<evidence type="ECO:0000256" key="1">
    <source>
        <dbReference type="ARBA" id="ARBA00022603"/>
    </source>
</evidence>
<keyword evidence="1 3" id="KW-0489">Methyltransferase</keyword>
<keyword evidence="3" id="KW-0812">Transmembrane</keyword>
<organism evidence="5 6">
    <name type="scientific">Carnegiea gigantea</name>
    <dbReference type="NCBI Taxonomy" id="171969"/>
    <lineage>
        <taxon>Eukaryota</taxon>
        <taxon>Viridiplantae</taxon>
        <taxon>Streptophyta</taxon>
        <taxon>Embryophyta</taxon>
        <taxon>Tracheophyta</taxon>
        <taxon>Spermatophyta</taxon>
        <taxon>Magnoliopsida</taxon>
        <taxon>eudicotyledons</taxon>
        <taxon>Gunneridae</taxon>
        <taxon>Pentapetalae</taxon>
        <taxon>Caryophyllales</taxon>
        <taxon>Cactineae</taxon>
        <taxon>Cactaceae</taxon>
        <taxon>Cactoideae</taxon>
        <taxon>Echinocereeae</taxon>
        <taxon>Carnegiea</taxon>
    </lineage>
</organism>